<dbReference type="GO" id="GO:0006974">
    <property type="term" value="P:DNA damage response"/>
    <property type="evidence" value="ECO:0007669"/>
    <property type="project" value="TreeGrafter"/>
</dbReference>
<dbReference type="PANTHER" id="PTHR34387:SF2">
    <property type="entry name" value="SLR1258 PROTEIN"/>
    <property type="match status" value="1"/>
</dbReference>
<feature type="signal peptide" evidence="1">
    <location>
        <begin position="1"/>
        <end position="18"/>
    </location>
</feature>
<evidence type="ECO:0000256" key="1">
    <source>
        <dbReference type="SAM" id="SignalP"/>
    </source>
</evidence>
<keyword evidence="1" id="KW-0732">Signal</keyword>
<dbReference type="AlphaFoldDB" id="A0A554VLC4"/>
<dbReference type="Gene3D" id="3.30.110.170">
    <property type="entry name" value="Protein of unknown function (DUF541), domain 1"/>
    <property type="match status" value="1"/>
</dbReference>
<proteinExistence type="predicted"/>
<dbReference type="EMBL" id="VLNR01000018">
    <property type="protein sequence ID" value="TSE08923.1"/>
    <property type="molecule type" value="Genomic_DNA"/>
</dbReference>
<dbReference type="Proteomes" id="UP000318833">
    <property type="component" value="Unassembled WGS sequence"/>
</dbReference>
<dbReference type="InterPro" id="IPR007497">
    <property type="entry name" value="SIMPL/DUF541"/>
</dbReference>
<accession>A0A554VLC4</accession>
<organism evidence="2 3">
    <name type="scientific">Aquimarina algiphila</name>
    <dbReference type="NCBI Taxonomy" id="2047982"/>
    <lineage>
        <taxon>Bacteria</taxon>
        <taxon>Pseudomonadati</taxon>
        <taxon>Bacteroidota</taxon>
        <taxon>Flavobacteriia</taxon>
        <taxon>Flavobacteriales</taxon>
        <taxon>Flavobacteriaceae</taxon>
        <taxon>Aquimarina</taxon>
    </lineage>
</organism>
<dbReference type="InterPro" id="IPR052022">
    <property type="entry name" value="26kDa_periplasmic_antigen"/>
</dbReference>
<reference evidence="2 3" key="1">
    <citation type="submission" date="2019-07" db="EMBL/GenBank/DDBJ databases">
        <title>The draft genome sequence of Aquimarina algiphila M91.</title>
        <authorList>
            <person name="Meng X."/>
        </authorList>
    </citation>
    <scope>NUCLEOTIDE SEQUENCE [LARGE SCALE GENOMIC DNA]</scope>
    <source>
        <strain evidence="2 3">M91</strain>
    </source>
</reference>
<keyword evidence="3" id="KW-1185">Reference proteome</keyword>
<protein>
    <submittedName>
        <fullName evidence="2">DUF541 domain-containing protein</fullName>
    </submittedName>
</protein>
<dbReference type="Gene3D" id="3.30.70.2970">
    <property type="entry name" value="Protein of unknown function (DUF541), domain 2"/>
    <property type="match status" value="1"/>
</dbReference>
<dbReference type="Pfam" id="PF04402">
    <property type="entry name" value="SIMPL"/>
    <property type="match status" value="1"/>
</dbReference>
<evidence type="ECO:0000313" key="2">
    <source>
        <dbReference type="EMBL" id="TSE08923.1"/>
    </source>
</evidence>
<sequence>MKNIIYILLVFSSSFVTAQIRGNATIISRQNVMVPAELANADIYGGQIQQFRQKNLVPNPIITIDTKVLNNIVADSYTAIFNIVQIGKTSQETNTLMKERVAKVKKELQSKGVLGEDVIIDVISFVPIYETVVEKKLFSKKYNEVPKGFELQQNLHIKFTNVNQFEKILSACANNEIYNLVKVDYFINDIQAVYKQLRAEILKTLKEKQQFYTDLGFDLTSYEPIIADTKYCHFPKEFYKNYQAFNSTSLETFNKKQGIVTAKKQTTYYYDPITYKDYDMVINSSIVEPVIQIGMEIKLQYTPKPKEQKPVEKEIIKPKYFLISPDGNVNIKELQLN</sequence>
<dbReference type="RefSeq" id="WP_143916450.1">
    <property type="nucleotide sequence ID" value="NZ_CANMIK010000019.1"/>
</dbReference>
<name>A0A554VLC4_9FLAO</name>
<gene>
    <name evidence="2" type="ORF">FOF46_10660</name>
</gene>
<evidence type="ECO:0000313" key="3">
    <source>
        <dbReference type="Proteomes" id="UP000318833"/>
    </source>
</evidence>
<comment type="caution">
    <text evidence="2">The sequence shown here is derived from an EMBL/GenBank/DDBJ whole genome shotgun (WGS) entry which is preliminary data.</text>
</comment>
<dbReference type="PANTHER" id="PTHR34387">
    <property type="entry name" value="SLR1258 PROTEIN"/>
    <property type="match status" value="1"/>
</dbReference>
<feature type="chain" id="PRO_5022221775" evidence="1">
    <location>
        <begin position="19"/>
        <end position="337"/>
    </location>
</feature>
<dbReference type="OrthoDB" id="1228710at2"/>